<feature type="compositionally biased region" description="Low complexity" evidence="1">
    <location>
        <begin position="312"/>
        <end position="329"/>
    </location>
</feature>
<evidence type="ECO:0000256" key="2">
    <source>
        <dbReference type="SAM" id="Phobius"/>
    </source>
</evidence>
<feature type="compositionally biased region" description="Acidic residues" evidence="1">
    <location>
        <begin position="274"/>
        <end position="291"/>
    </location>
</feature>
<gene>
    <name evidence="4" type="ORF">PPL_05550</name>
</gene>
<evidence type="ECO:0000313" key="5">
    <source>
        <dbReference type="Proteomes" id="UP000001396"/>
    </source>
</evidence>
<evidence type="ECO:0000313" key="4">
    <source>
        <dbReference type="EMBL" id="EFA81561.1"/>
    </source>
</evidence>
<feature type="region of interest" description="Disordered" evidence="1">
    <location>
        <begin position="55"/>
        <end position="85"/>
    </location>
</feature>
<feature type="compositionally biased region" description="Basic and acidic residues" evidence="1">
    <location>
        <begin position="252"/>
        <end position="273"/>
    </location>
</feature>
<feature type="region of interest" description="Disordered" evidence="1">
    <location>
        <begin position="252"/>
        <end position="341"/>
    </location>
</feature>
<dbReference type="PANTHER" id="PTHR31923">
    <property type="entry name" value="BSD DOMAIN-CONTAINING PROTEIN"/>
    <property type="match status" value="1"/>
</dbReference>
<feature type="transmembrane region" description="Helical" evidence="2">
    <location>
        <begin position="6"/>
        <end position="25"/>
    </location>
</feature>
<feature type="region of interest" description="Disordered" evidence="1">
    <location>
        <begin position="369"/>
        <end position="390"/>
    </location>
</feature>
<sequence>MIDGVGNNVIFSVCIIIITIVIVYYEQSKGEGIAIEFCFGGLLLNESLHYPQNEMSTTTTTTNGNGTSNHGVLKSTIGDKEEDDKDTSMITDTVVDKKDEIRSMWQMAFIHHFLTLFVKPLHVKTIYIDELENALIEPDEFKTYLTELFVPLLRPVAKPKSGGINPETWEGVLKHEVSKKSFDCFVESPYPEDSESFTSLSLVDRVLDREKQQAQQKQFLNNAGNTGLVIRQFRSPRLVELQIKKLEEERQEQERRKQRAENGKRGANSRDKDDDGEDEDDDEEDEDDDDEFDHHEMQHRILGLRPRKRQATNTTTTTTTTSNHSSNSNGPTQIQQTSSGRRIVQRQLDENGLPMLPRYPRNNRIIETDPVEEDQSEPSTNNSNKNSDEEITSESYLVMNFFRKLLDIPEVKPDDAREREELGITDELIAFVKNISKYPESFKDFPLQTLSNNTQFRLSSLQTRHVNKIITIVEPLNELRFKLCPLHMKDDVFWRIYFIHISKVTTQVFDTDDIHKKPSSSLDELDSQLDQITASAPNLMQYDQGLNEDEDNYYSDNTYIDIQRKEKGLDADKEAEVPNSDLIALKNKILALDQTIEKRKQQLIQQQQQQQLQQQPNNQQTSPTQQTVSPTQPTTKPSSPGFLDLDFFSSIIK</sequence>
<dbReference type="EMBL" id="ADBJ01000025">
    <property type="protein sequence ID" value="EFA81561.1"/>
    <property type="molecule type" value="Genomic_DNA"/>
</dbReference>
<dbReference type="InterPro" id="IPR005607">
    <property type="entry name" value="BSD_dom"/>
</dbReference>
<feature type="compositionally biased region" description="Low complexity" evidence="1">
    <location>
        <begin position="56"/>
        <end position="69"/>
    </location>
</feature>
<dbReference type="SMART" id="SM00751">
    <property type="entry name" value="BSD"/>
    <property type="match status" value="1"/>
</dbReference>
<proteinExistence type="predicted"/>
<dbReference type="InterPro" id="IPR035925">
    <property type="entry name" value="BSD_dom_sf"/>
</dbReference>
<dbReference type="InParanoid" id="D3BAH4"/>
<dbReference type="RefSeq" id="XP_020433678.1">
    <property type="nucleotide sequence ID" value="XM_020576429.1"/>
</dbReference>
<dbReference type="Gene3D" id="1.10.3970.10">
    <property type="entry name" value="BSD domain"/>
    <property type="match status" value="1"/>
</dbReference>
<dbReference type="GeneID" id="31361034"/>
<organism evidence="4 5">
    <name type="scientific">Heterostelium pallidum (strain ATCC 26659 / Pp 5 / PN500)</name>
    <name type="common">Cellular slime mold</name>
    <name type="synonym">Polysphondylium pallidum</name>
    <dbReference type="NCBI Taxonomy" id="670386"/>
    <lineage>
        <taxon>Eukaryota</taxon>
        <taxon>Amoebozoa</taxon>
        <taxon>Evosea</taxon>
        <taxon>Eumycetozoa</taxon>
        <taxon>Dictyostelia</taxon>
        <taxon>Acytosteliales</taxon>
        <taxon>Acytosteliaceae</taxon>
        <taxon>Heterostelium</taxon>
    </lineage>
</organism>
<keyword evidence="2" id="KW-1133">Transmembrane helix</keyword>
<name>D3BAH4_HETP5</name>
<feature type="compositionally biased region" description="Polar residues" evidence="1">
    <location>
        <begin position="330"/>
        <end position="340"/>
    </location>
</feature>
<dbReference type="PANTHER" id="PTHR31923:SF1">
    <property type="entry name" value="BSD DOMAIN-CONTAINING PROTEIN"/>
    <property type="match status" value="1"/>
</dbReference>
<feature type="region of interest" description="Disordered" evidence="1">
    <location>
        <begin position="607"/>
        <end position="643"/>
    </location>
</feature>
<keyword evidence="5" id="KW-1185">Reference proteome</keyword>
<keyword evidence="2" id="KW-0812">Transmembrane</keyword>
<protein>
    <recommendedName>
        <fullName evidence="3">BSD domain-containing protein</fullName>
    </recommendedName>
</protein>
<dbReference type="PROSITE" id="PS50858">
    <property type="entry name" value="BSD"/>
    <property type="match status" value="1"/>
</dbReference>
<evidence type="ECO:0000259" key="3">
    <source>
        <dbReference type="PROSITE" id="PS50858"/>
    </source>
</evidence>
<comment type="caution">
    <text evidence="4">The sequence shown here is derived from an EMBL/GenBank/DDBJ whole genome shotgun (WGS) entry which is preliminary data.</text>
</comment>
<dbReference type="SUPFAM" id="SSF140383">
    <property type="entry name" value="BSD domain-like"/>
    <property type="match status" value="1"/>
</dbReference>
<feature type="compositionally biased region" description="Low complexity" evidence="1">
    <location>
        <begin position="607"/>
        <end position="640"/>
    </location>
</feature>
<feature type="domain" description="BSD" evidence="3">
    <location>
        <begin position="460"/>
        <end position="505"/>
    </location>
</feature>
<evidence type="ECO:0000256" key="1">
    <source>
        <dbReference type="SAM" id="MobiDB-lite"/>
    </source>
</evidence>
<dbReference type="Proteomes" id="UP000001396">
    <property type="component" value="Unassembled WGS sequence"/>
</dbReference>
<reference evidence="4 5" key="1">
    <citation type="journal article" date="2011" name="Genome Res.">
        <title>Phylogeny-wide analysis of social amoeba genomes highlights ancient origins for complex intercellular communication.</title>
        <authorList>
            <person name="Heidel A.J."/>
            <person name="Lawal H.M."/>
            <person name="Felder M."/>
            <person name="Schilde C."/>
            <person name="Helps N.R."/>
            <person name="Tunggal B."/>
            <person name="Rivero F."/>
            <person name="John U."/>
            <person name="Schleicher M."/>
            <person name="Eichinger L."/>
            <person name="Platzer M."/>
            <person name="Noegel A.A."/>
            <person name="Schaap P."/>
            <person name="Gloeckner G."/>
        </authorList>
    </citation>
    <scope>NUCLEOTIDE SEQUENCE [LARGE SCALE GENOMIC DNA]</scope>
    <source>
        <strain evidence="5">ATCC 26659 / Pp 5 / PN500</strain>
    </source>
</reference>
<accession>D3BAH4</accession>
<keyword evidence="2" id="KW-0472">Membrane</keyword>
<dbReference type="AlphaFoldDB" id="D3BAH4"/>